<organism evidence="1 2">
    <name type="scientific">Nicotiana tabacum</name>
    <name type="common">Common tobacco</name>
    <dbReference type="NCBI Taxonomy" id="4097"/>
    <lineage>
        <taxon>Eukaryota</taxon>
        <taxon>Viridiplantae</taxon>
        <taxon>Streptophyta</taxon>
        <taxon>Embryophyta</taxon>
        <taxon>Tracheophyta</taxon>
        <taxon>Spermatophyta</taxon>
        <taxon>Magnoliopsida</taxon>
        <taxon>eudicotyledons</taxon>
        <taxon>Gunneridae</taxon>
        <taxon>Pentapetalae</taxon>
        <taxon>asterids</taxon>
        <taxon>lamiids</taxon>
        <taxon>Solanales</taxon>
        <taxon>Solanaceae</taxon>
        <taxon>Nicotianoideae</taxon>
        <taxon>Nicotianeae</taxon>
        <taxon>Nicotiana</taxon>
    </lineage>
</organism>
<name>A0AC58SM72_TOBAC</name>
<reference evidence="1" key="1">
    <citation type="journal article" date="2014" name="Nat. Commun.">
        <title>The tobacco genome sequence and its comparison with those of tomato and potato.</title>
        <authorList>
            <person name="Sierro N."/>
            <person name="Battey J.N."/>
            <person name="Ouadi S."/>
            <person name="Bakaher N."/>
            <person name="Bovet L."/>
            <person name="Willig A."/>
            <person name="Goepfert S."/>
            <person name="Peitsch M.C."/>
            <person name="Ivanov N.V."/>
        </authorList>
    </citation>
    <scope>NUCLEOTIDE SEQUENCE [LARGE SCALE GENOMIC DNA]</scope>
</reference>
<accession>A0AC58SM72</accession>
<protein>
    <submittedName>
        <fullName evidence="2">F-box protein CPR1-like</fullName>
    </submittedName>
</protein>
<gene>
    <name evidence="2" type="primary">LOC142168807</name>
</gene>
<keyword evidence="1" id="KW-1185">Reference proteome</keyword>
<dbReference type="Proteomes" id="UP000790787">
    <property type="component" value="Chromosome 14"/>
</dbReference>
<dbReference type="RefSeq" id="XP_075086063.1">
    <property type="nucleotide sequence ID" value="XM_075229962.1"/>
</dbReference>
<evidence type="ECO:0000313" key="1">
    <source>
        <dbReference type="Proteomes" id="UP000790787"/>
    </source>
</evidence>
<sequence length="194" mass="22308">MVLDMMRFVMIISSSSDVEVKIYSLKSDSWRSIHSLPQRVRLSGLSWFVNGKLHWDNNTDRFFGNGCNIIYIDLADEKWGKMEQPSYGKGNDLSVNRNDKRKHVSVWVMREYGVNESWSKMFTINYADYPYSYVLPLFMLNKASIATVYSGSVVESVIHFCNFDCHDIAPPENVNRYPVIDLQLSRSPAISASV</sequence>
<proteinExistence type="predicted"/>
<evidence type="ECO:0000313" key="2">
    <source>
        <dbReference type="RefSeq" id="XP_075086063.1"/>
    </source>
</evidence>
<reference evidence="2" key="2">
    <citation type="submission" date="2025-08" db="UniProtKB">
        <authorList>
            <consortium name="RefSeq"/>
        </authorList>
    </citation>
    <scope>IDENTIFICATION</scope>
    <source>
        <tissue evidence="2">Leaf</tissue>
    </source>
</reference>